<protein>
    <submittedName>
        <fullName evidence="5">Mammalian cell entry protein</fullName>
    </submittedName>
</protein>
<evidence type="ECO:0000256" key="1">
    <source>
        <dbReference type="SAM" id="MobiDB-lite"/>
    </source>
</evidence>
<dbReference type="InterPro" id="IPR052336">
    <property type="entry name" value="MlaD_Phospholipid_Transporter"/>
</dbReference>
<feature type="region of interest" description="Disordered" evidence="1">
    <location>
        <begin position="345"/>
        <end position="380"/>
    </location>
</feature>
<keyword evidence="2" id="KW-0812">Transmembrane</keyword>
<keyword evidence="2" id="KW-0472">Membrane</keyword>
<feature type="domain" description="Mce/MlaD" evidence="3">
    <location>
        <begin position="37"/>
        <end position="109"/>
    </location>
</feature>
<evidence type="ECO:0000259" key="4">
    <source>
        <dbReference type="Pfam" id="PF11887"/>
    </source>
</evidence>
<dbReference type="NCBIfam" id="TIGR00996">
    <property type="entry name" value="Mtu_fam_mce"/>
    <property type="match status" value="1"/>
</dbReference>
<feature type="compositionally biased region" description="Polar residues" evidence="1">
    <location>
        <begin position="356"/>
        <end position="368"/>
    </location>
</feature>
<organism evidence="5 6">
    <name type="scientific">Rhodococcus opacus</name>
    <name type="common">Nocardia opaca</name>
    <dbReference type="NCBI Taxonomy" id="37919"/>
    <lineage>
        <taxon>Bacteria</taxon>
        <taxon>Bacillati</taxon>
        <taxon>Actinomycetota</taxon>
        <taxon>Actinomycetes</taxon>
        <taxon>Mycobacteriales</taxon>
        <taxon>Nocardiaceae</taxon>
        <taxon>Rhodococcus</taxon>
    </lineage>
</organism>
<evidence type="ECO:0000256" key="2">
    <source>
        <dbReference type="SAM" id="Phobius"/>
    </source>
</evidence>
<dbReference type="PRINTS" id="PR01782">
    <property type="entry name" value="MCEVIRFACTOR"/>
</dbReference>
<keyword evidence="2" id="KW-1133">Transmembrane helix</keyword>
<feature type="transmembrane region" description="Helical" evidence="2">
    <location>
        <begin position="7"/>
        <end position="27"/>
    </location>
</feature>
<dbReference type="PANTHER" id="PTHR33371">
    <property type="entry name" value="INTERMEMBRANE PHOSPHOLIPID TRANSPORT SYSTEM BINDING PROTEIN MLAD-RELATED"/>
    <property type="match status" value="1"/>
</dbReference>
<dbReference type="InterPro" id="IPR005693">
    <property type="entry name" value="Mce"/>
</dbReference>
<dbReference type="PANTHER" id="PTHR33371:SF18">
    <property type="entry name" value="MCE-FAMILY PROTEIN MCE3C"/>
    <property type="match status" value="1"/>
</dbReference>
<reference evidence="5 6" key="1">
    <citation type="submission" date="2014-07" db="EMBL/GenBank/DDBJ databases">
        <title>Genome Sequence of Rhodococcus opacus Strain R7, a Biodegrader of Mono- and Polycyclic Aromatic Hydrocarbons.</title>
        <authorList>
            <person name="Di Gennaro P."/>
            <person name="Zampolli J."/>
            <person name="Presti I."/>
            <person name="Cappelletti M."/>
            <person name="D'Ursi P."/>
            <person name="Orro A."/>
            <person name="Mezzelani A."/>
            <person name="Milanesi L."/>
        </authorList>
    </citation>
    <scope>NUCLEOTIDE SEQUENCE [LARGE SCALE GENOMIC DNA]</scope>
    <source>
        <strain evidence="5 6">R7</strain>
    </source>
</reference>
<name>A0A076EDR0_RHOOP</name>
<accession>A0A076EDR0</accession>
<dbReference type="EMBL" id="CP008947">
    <property type="protein sequence ID" value="AII03248.1"/>
    <property type="molecule type" value="Genomic_DNA"/>
</dbReference>
<dbReference type="Proteomes" id="UP000028488">
    <property type="component" value="Chromosome"/>
</dbReference>
<dbReference type="AlphaFoldDB" id="A0A076EDR0"/>
<dbReference type="Pfam" id="PF02470">
    <property type="entry name" value="MlaD"/>
    <property type="match status" value="1"/>
</dbReference>
<evidence type="ECO:0000259" key="3">
    <source>
        <dbReference type="Pfam" id="PF02470"/>
    </source>
</evidence>
<evidence type="ECO:0000313" key="6">
    <source>
        <dbReference type="Proteomes" id="UP000028488"/>
    </source>
</evidence>
<dbReference type="Pfam" id="PF11887">
    <property type="entry name" value="Mce4_CUP1"/>
    <property type="match status" value="1"/>
</dbReference>
<evidence type="ECO:0000313" key="5">
    <source>
        <dbReference type="EMBL" id="AII03248.1"/>
    </source>
</evidence>
<sequence length="407" mass="42915">MIRSKTARVGLIGIAITLMIVLISMNFEKLQYLTTSSHYSAYFGDTGGLLSGDKVMIAGVEVGKVHNVELDGDKVLIEFTADGVRLGSKTELSIKTRTVLGNKYLQVTPRGDDDLLETDDVIPLAQTTTPYLLTDALGDLTTTISGLDTDKLTGALQTLGETLDQTQPNLSAALDGMSRFSDTVSSRDQLIQDLSRNAESVTGVLSERSNQIDKLLVDGNTLFASLEQRRRAIDTLLGNVTAVTAQVNGLVDDNEAQLRPVLDQLNTTTDLLNQQKDNLAASLKPLSQYATSLGESVASGPFFKAYIMNLLPGQYLQPFIDAAFAEQGINPGTLNGQSTFPVTCGDNSAPGAVPPGSTTPLPNPSNCPVQPGELPVANSTQAPAAPALPALPQISIPGLPPLPGLGG</sequence>
<dbReference type="InterPro" id="IPR003399">
    <property type="entry name" value="Mce/MlaD"/>
</dbReference>
<proteinExistence type="predicted"/>
<feature type="domain" description="Mammalian cell entry C-terminal" evidence="4">
    <location>
        <begin position="116"/>
        <end position="290"/>
    </location>
</feature>
<dbReference type="GO" id="GO:0005576">
    <property type="term" value="C:extracellular region"/>
    <property type="evidence" value="ECO:0007669"/>
    <property type="project" value="TreeGrafter"/>
</dbReference>
<dbReference type="InterPro" id="IPR024516">
    <property type="entry name" value="Mce_C"/>
</dbReference>
<dbReference type="RefSeq" id="WP_128638289.1">
    <property type="nucleotide sequence ID" value="NZ_CP008947.1"/>
</dbReference>
<dbReference type="eggNOG" id="COG1463">
    <property type="taxonomic scope" value="Bacteria"/>
</dbReference>
<gene>
    <name evidence="5" type="ORF">EP51_00670</name>
</gene>